<keyword evidence="3 5" id="KW-0808">Transferase</keyword>
<dbReference type="Pfam" id="PF00797">
    <property type="entry name" value="Acetyltransf_2"/>
    <property type="match status" value="1"/>
</dbReference>
<proteinExistence type="inferred from homology"/>
<comment type="similarity">
    <text evidence="1 5">Belongs to the arylamine N-acetyltransferase family.</text>
</comment>
<evidence type="ECO:0000313" key="7">
    <source>
        <dbReference type="Proteomes" id="UP001181693"/>
    </source>
</evidence>
<dbReference type="InterPro" id="IPR001447">
    <property type="entry name" value="Arylamine_N-AcTrfase"/>
</dbReference>
<gene>
    <name evidence="6" type="ORF">GDO54_002377</name>
</gene>
<dbReference type="Gene3D" id="3.30.2140.20">
    <property type="match status" value="1"/>
</dbReference>
<protein>
    <recommendedName>
        <fullName evidence="2">arylamine N-acetyltransferase</fullName>
        <ecNumber evidence="2">2.3.1.5</ecNumber>
    </recommendedName>
</protein>
<organism evidence="6 7">
    <name type="scientific">Pyxicephalus adspersus</name>
    <name type="common">African bullfrog</name>
    <dbReference type="NCBI Taxonomy" id="30357"/>
    <lineage>
        <taxon>Eukaryota</taxon>
        <taxon>Metazoa</taxon>
        <taxon>Chordata</taxon>
        <taxon>Craniata</taxon>
        <taxon>Vertebrata</taxon>
        <taxon>Euteleostomi</taxon>
        <taxon>Amphibia</taxon>
        <taxon>Batrachia</taxon>
        <taxon>Anura</taxon>
        <taxon>Neobatrachia</taxon>
        <taxon>Ranoidea</taxon>
        <taxon>Pyxicephalidae</taxon>
        <taxon>Pyxicephalinae</taxon>
        <taxon>Pyxicephalus</taxon>
    </lineage>
</organism>
<dbReference type="GO" id="GO:0004060">
    <property type="term" value="F:arylamine N-acetyltransferase activity"/>
    <property type="evidence" value="ECO:0007669"/>
    <property type="project" value="UniProtKB-EC"/>
</dbReference>
<evidence type="ECO:0000256" key="4">
    <source>
        <dbReference type="ARBA" id="ARBA00023315"/>
    </source>
</evidence>
<dbReference type="Proteomes" id="UP001181693">
    <property type="component" value="Unassembled WGS sequence"/>
</dbReference>
<comment type="caution">
    <text evidence="6">The sequence shown here is derived from an EMBL/GenBank/DDBJ whole genome shotgun (WGS) entry which is preliminary data.</text>
</comment>
<keyword evidence="4 5" id="KW-0012">Acyltransferase</keyword>
<dbReference type="PRINTS" id="PR01543">
    <property type="entry name" value="ANATRNSFRASE"/>
</dbReference>
<evidence type="ECO:0000313" key="6">
    <source>
        <dbReference type="EMBL" id="DBA16848.1"/>
    </source>
</evidence>
<evidence type="ECO:0000256" key="1">
    <source>
        <dbReference type="ARBA" id="ARBA00006547"/>
    </source>
</evidence>
<evidence type="ECO:0000256" key="5">
    <source>
        <dbReference type="RuleBase" id="RU003452"/>
    </source>
</evidence>
<evidence type="ECO:0000256" key="3">
    <source>
        <dbReference type="ARBA" id="ARBA00022679"/>
    </source>
</evidence>
<dbReference type="EC" id="2.3.1.5" evidence="2"/>
<sequence length="290" mass="33241">MDINKYFARVGYKGSYPPADIDTLSAIMHHHIRAIPFENLSVHCGEPISLNIESIFQKLVMKQRGGWCSEQNHLLYWVLNTIGYRVVMLAAHVYQPHLDEYNPFATHLVLKVTLDSKVYIVDVGYGSSSQIWQPLELTSGMDQLQIPGIFRLSECNGIWFLDKIRRKQMVSDGLFSESELLDKSSYRKIHCFSLQEKTIDYFLESCRFHQTSPKSAFANKSVCSLQVPDGVRTLVGWTYTETKYNYRMGVDLVELKTLQNNEVEEVLKEKFGIILESPLVVANKPGTYTI</sequence>
<keyword evidence="7" id="KW-1185">Reference proteome</keyword>
<accession>A0AAV2ZS86</accession>
<reference evidence="6" key="1">
    <citation type="thesis" date="2020" institute="ProQuest LLC" country="789 East Eisenhower Parkway, Ann Arbor, MI, USA">
        <title>Comparative Genomics and Chromosome Evolution.</title>
        <authorList>
            <person name="Mudd A.B."/>
        </authorList>
    </citation>
    <scope>NUCLEOTIDE SEQUENCE</scope>
    <source>
        <strain evidence="6">1538</strain>
        <tissue evidence="6">Blood</tissue>
    </source>
</reference>
<dbReference type="PANTHER" id="PTHR11786">
    <property type="entry name" value="N-HYDROXYARYLAMINE O-ACETYLTRANSFERASE"/>
    <property type="match status" value="1"/>
</dbReference>
<dbReference type="SUPFAM" id="SSF54001">
    <property type="entry name" value="Cysteine proteinases"/>
    <property type="match status" value="1"/>
</dbReference>
<dbReference type="FunFam" id="3.30.2140.20:FF:000001">
    <property type="entry name" value="Arylamine N-acetyltransferase 1"/>
    <property type="match status" value="1"/>
</dbReference>
<dbReference type="InterPro" id="IPR038765">
    <property type="entry name" value="Papain-like_cys_pep_sf"/>
</dbReference>
<dbReference type="AlphaFoldDB" id="A0AAV2ZS86"/>
<dbReference type="InterPro" id="IPR053710">
    <property type="entry name" value="Arylamine_NAT_domain_sf"/>
</dbReference>
<evidence type="ECO:0000256" key="2">
    <source>
        <dbReference type="ARBA" id="ARBA00012701"/>
    </source>
</evidence>
<name>A0AAV2ZS86_PYXAD</name>
<dbReference type="PANTHER" id="PTHR11786:SF8">
    <property type="entry name" value="ARYLAMINE N-ACETYLTRANSFERASE 1"/>
    <property type="match status" value="1"/>
</dbReference>
<dbReference type="EMBL" id="DYDO01000010">
    <property type="protein sequence ID" value="DBA16848.1"/>
    <property type="molecule type" value="Genomic_DNA"/>
</dbReference>